<dbReference type="Pfam" id="PF08808">
    <property type="entry name" value="RES"/>
    <property type="match status" value="1"/>
</dbReference>
<keyword evidence="3" id="KW-1185">Reference proteome</keyword>
<dbReference type="EMBL" id="FWXJ01000014">
    <property type="protein sequence ID" value="SMC74482.1"/>
    <property type="molecule type" value="Genomic_DNA"/>
</dbReference>
<dbReference type="RefSeq" id="WP_084285230.1">
    <property type="nucleotide sequence ID" value="NZ_FWXJ01000014.1"/>
</dbReference>
<organism evidence="2 3">
    <name type="scientific">Polynucleobacter kasalickyi</name>
    <dbReference type="NCBI Taxonomy" id="1938817"/>
    <lineage>
        <taxon>Bacteria</taxon>
        <taxon>Pseudomonadati</taxon>
        <taxon>Pseudomonadota</taxon>
        <taxon>Betaproteobacteria</taxon>
        <taxon>Burkholderiales</taxon>
        <taxon>Burkholderiaceae</taxon>
        <taxon>Polynucleobacter</taxon>
    </lineage>
</organism>
<gene>
    <name evidence="2" type="ORF">SAMN06296008_11458</name>
</gene>
<dbReference type="Proteomes" id="UP000192708">
    <property type="component" value="Unassembled WGS sequence"/>
</dbReference>
<evidence type="ECO:0000259" key="1">
    <source>
        <dbReference type="Pfam" id="PF08808"/>
    </source>
</evidence>
<dbReference type="AlphaFoldDB" id="A0A1W2BP83"/>
<reference evidence="2 3" key="1">
    <citation type="submission" date="2017-04" db="EMBL/GenBank/DDBJ databases">
        <authorList>
            <person name="Afonso C.L."/>
            <person name="Miller P.J."/>
            <person name="Scott M.A."/>
            <person name="Spackman E."/>
            <person name="Goraichik I."/>
            <person name="Dimitrov K.M."/>
            <person name="Suarez D.L."/>
            <person name="Swayne D.E."/>
        </authorList>
    </citation>
    <scope>NUCLEOTIDE SEQUENCE [LARGE SCALE GENOMIC DNA]</scope>
    <source>
        <strain evidence="2 3">VK13</strain>
    </source>
</reference>
<dbReference type="OrthoDB" id="9789501at2"/>
<accession>A0A1W2BP83</accession>
<dbReference type="InterPro" id="IPR014914">
    <property type="entry name" value="RES_dom"/>
</dbReference>
<evidence type="ECO:0000313" key="3">
    <source>
        <dbReference type="Proteomes" id="UP000192708"/>
    </source>
</evidence>
<name>A0A1W2BP83_9BURK</name>
<protein>
    <submittedName>
        <fullName evidence="2">RES domain-containing protein</fullName>
    </submittedName>
</protein>
<proteinExistence type="predicted"/>
<evidence type="ECO:0000313" key="2">
    <source>
        <dbReference type="EMBL" id="SMC74482.1"/>
    </source>
</evidence>
<feature type="domain" description="RES" evidence="1">
    <location>
        <begin position="12"/>
        <end position="60"/>
    </location>
</feature>
<dbReference type="STRING" id="1938817.SAMN06296008_11458"/>
<sequence>MPLHMAAQLNGLWLIAKKKYALGRIGVGAMKTGGRWNSINIPIIYTGMSVEIAALEKLVHM</sequence>